<dbReference type="Pfam" id="PF12697">
    <property type="entry name" value="Abhydrolase_6"/>
    <property type="match status" value="1"/>
</dbReference>
<proteinExistence type="predicted"/>
<dbReference type="PRINTS" id="PR00111">
    <property type="entry name" value="ABHYDROLASE"/>
</dbReference>
<dbReference type="InterPro" id="IPR029058">
    <property type="entry name" value="AB_hydrolase_fold"/>
</dbReference>
<name>A0A917QAM5_9NOCA</name>
<organism evidence="2 3">
    <name type="scientific">Nocardia camponoti</name>
    <dbReference type="NCBI Taxonomy" id="1616106"/>
    <lineage>
        <taxon>Bacteria</taxon>
        <taxon>Bacillati</taxon>
        <taxon>Actinomycetota</taxon>
        <taxon>Actinomycetes</taxon>
        <taxon>Mycobacteriales</taxon>
        <taxon>Nocardiaceae</taxon>
        <taxon>Nocardia</taxon>
    </lineage>
</organism>
<evidence type="ECO:0000313" key="2">
    <source>
        <dbReference type="EMBL" id="GGK40691.1"/>
    </source>
</evidence>
<keyword evidence="3" id="KW-1185">Reference proteome</keyword>
<feature type="domain" description="AB hydrolase-1" evidence="1">
    <location>
        <begin position="7"/>
        <end position="136"/>
    </location>
</feature>
<dbReference type="GO" id="GO:0016020">
    <property type="term" value="C:membrane"/>
    <property type="evidence" value="ECO:0007669"/>
    <property type="project" value="TreeGrafter"/>
</dbReference>
<evidence type="ECO:0000313" key="3">
    <source>
        <dbReference type="Proteomes" id="UP000612956"/>
    </source>
</evidence>
<reference evidence="2" key="1">
    <citation type="journal article" date="2014" name="Int. J. Syst. Evol. Microbiol.">
        <title>Complete genome sequence of Corynebacterium casei LMG S-19264T (=DSM 44701T), isolated from a smear-ripened cheese.</title>
        <authorList>
            <consortium name="US DOE Joint Genome Institute (JGI-PGF)"/>
            <person name="Walter F."/>
            <person name="Albersmeier A."/>
            <person name="Kalinowski J."/>
            <person name="Ruckert C."/>
        </authorList>
    </citation>
    <scope>NUCLEOTIDE SEQUENCE</scope>
    <source>
        <strain evidence="2">CGMCC 4.7278</strain>
    </source>
</reference>
<dbReference type="EMBL" id="BMMW01000001">
    <property type="protein sequence ID" value="GGK40691.1"/>
    <property type="molecule type" value="Genomic_DNA"/>
</dbReference>
<sequence length="190" mass="19330">MSNHRPVVLVHGIRLSGAAFVAVVDRISEDRAVVAVDLPGHGKRRGERFTLDGAIETVGTAIDSVGGQALVVGHSLGGYVSIATAAKAPDKVAGLVVAGSTCVPTRARTLPFSVMHRVLSMRSDGGDRASARLFDAILPPQVATAISAAGIATEVIPDVVVELSQFDPLSALAAYSGPVSLSTAVAIISG</sequence>
<gene>
    <name evidence="2" type="ORF">GCM10011591_10350</name>
</gene>
<dbReference type="GO" id="GO:0003824">
    <property type="term" value="F:catalytic activity"/>
    <property type="evidence" value="ECO:0007669"/>
    <property type="project" value="UniProtKB-ARBA"/>
</dbReference>
<protein>
    <recommendedName>
        <fullName evidence="1">AB hydrolase-1 domain-containing protein</fullName>
    </recommendedName>
</protein>
<evidence type="ECO:0000259" key="1">
    <source>
        <dbReference type="Pfam" id="PF12697"/>
    </source>
</evidence>
<accession>A0A917QAM5</accession>
<dbReference type="AlphaFoldDB" id="A0A917QAM5"/>
<dbReference type="SUPFAM" id="SSF53474">
    <property type="entry name" value="alpha/beta-Hydrolases"/>
    <property type="match status" value="1"/>
</dbReference>
<dbReference type="InterPro" id="IPR050266">
    <property type="entry name" value="AB_hydrolase_sf"/>
</dbReference>
<comment type="caution">
    <text evidence="2">The sequence shown here is derived from an EMBL/GenBank/DDBJ whole genome shotgun (WGS) entry which is preliminary data.</text>
</comment>
<dbReference type="PANTHER" id="PTHR43798:SF33">
    <property type="entry name" value="HYDROLASE, PUTATIVE (AFU_ORTHOLOGUE AFUA_2G14860)-RELATED"/>
    <property type="match status" value="1"/>
</dbReference>
<reference evidence="2" key="2">
    <citation type="submission" date="2020-09" db="EMBL/GenBank/DDBJ databases">
        <authorList>
            <person name="Sun Q."/>
            <person name="Zhou Y."/>
        </authorList>
    </citation>
    <scope>NUCLEOTIDE SEQUENCE</scope>
    <source>
        <strain evidence="2">CGMCC 4.7278</strain>
    </source>
</reference>
<dbReference type="InterPro" id="IPR000073">
    <property type="entry name" value="AB_hydrolase_1"/>
</dbReference>
<dbReference type="Proteomes" id="UP000612956">
    <property type="component" value="Unassembled WGS sequence"/>
</dbReference>
<dbReference type="Gene3D" id="3.40.50.1820">
    <property type="entry name" value="alpha/beta hydrolase"/>
    <property type="match status" value="1"/>
</dbReference>
<dbReference type="PANTHER" id="PTHR43798">
    <property type="entry name" value="MONOACYLGLYCEROL LIPASE"/>
    <property type="match status" value="1"/>
</dbReference>